<dbReference type="Proteomes" id="UP000053989">
    <property type="component" value="Unassembled WGS sequence"/>
</dbReference>
<proteinExistence type="predicted"/>
<evidence type="ECO:0000313" key="2">
    <source>
        <dbReference type="Proteomes" id="UP000053989"/>
    </source>
</evidence>
<dbReference type="AlphaFoldDB" id="A0A0C3E732"/>
<sequence length="100" mass="11068">MSAVSSTSALVQDCPLQKTWSPIVSRCVSGGRTWNNWTLTGQGSNSASSRSCRVSRRRPGHVVSRAVDRALRRPFCLVIFTSNSYCFCSERPRIGARCLE</sequence>
<dbReference type="InParanoid" id="A0A0C3E732"/>
<dbReference type="OrthoDB" id="2638409at2759"/>
<dbReference type="EMBL" id="KN822032">
    <property type="protein sequence ID" value="KIM63826.1"/>
    <property type="molecule type" value="Genomic_DNA"/>
</dbReference>
<evidence type="ECO:0000313" key="1">
    <source>
        <dbReference type="EMBL" id="KIM63826.1"/>
    </source>
</evidence>
<reference evidence="1 2" key="1">
    <citation type="submission" date="2014-04" db="EMBL/GenBank/DDBJ databases">
        <authorList>
            <consortium name="DOE Joint Genome Institute"/>
            <person name="Kuo A."/>
            <person name="Kohler A."/>
            <person name="Nagy L.G."/>
            <person name="Floudas D."/>
            <person name="Copeland A."/>
            <person name="Barry K.W."/>
            <person name="Cichocki N."/>
            <person name="Veneault-Fourrey C."/>
            <person name="LaButti K."/>
            <person name="Lindquist E.A."/>
            <person name="Lipzen A."/>
            <person name="Lundell T."/>
            <person name="Morin E."/>
            <person name="Murat C."/>
            <person name="Sun H."/>
            <person name="Tunlid A."/>
            <person name="Henrissat B."/>
            <person name="Grigoriev I.V."/>
            <person name="Hibbett D.S."/>
            <person name="Martin F."/>
            <person name="Nordberg H.P."/>
            <person name="Cantor M.N."/>
            <person name="Hua S.X."/>
        </authorList>
    </citation>
    <scope>NUCLEOTIDE SEQUENCE [LARGE SCALE GENOMIC DNA]</scope>
    <source>
        <strain evidence="1 2">Foug A</strain>
    </source>
</reference>
<gene>
    <name evidence="1" type="ORF">SCLCIDRAFT_691095</name>
</gene>
<reference evidence="2" key="2">
    <citation type="submission" date="2015-01" db="EMBL/GenBank/DDBJ databases">
        <title>Evolutionary Origins and Diversification of the Mycorrhizal Mutualists.</title>
        <authorList>
            <consortium name="DOE Joint Genome Institute"/>
            <consortium name="Mycorrhizal Genomics Consortium"/>
            <person name="Kohler A."/>
            <person name="Kuo A."/>
            <person name="Nagy L.G."/>
            <person name="Floudas D."/>
            <person name="Copeland A."/>
            <person name="Barry K.W."/>
            <person name="Cichocki N."/>
            <person name="Veneault-Fourrey C."/>
            <person name="LaButti K."/>
            <person name="Lindquist E.A."/>
            <person name="Lipzen A."/>
            <person name="Lundell T."/>
            <person name="Morin E."/>
            <person name="Murat C."/>
            <person name="Riley R."/>
            <person name="Ohm R."/>
            <person name="Sun H."/>
            <person name="Tunlid A."/>
            <person name="Henrissat B."/>
            <person name="Grigoriev I.V."/>
            <person name="Hibbett D.S."/>
            <person name="Martin F."/>
        </authorList>
    </citation>
    <scope>NUCLEOTIDE SEQUENCE [LARGE SCALE GENOMIC DNA]</scope>
    <source>
        <strain evidence="2">Foug A</strain>
    </source>
</reference>
<name>A0A0C3E732_9AGAM</name>
<keyword evidence="2" id="KW-1185">Reference proteome</keyword>
<protein>
    <submittedName>
        <fullName evidence="1">Uncharacterized protein</fullName>
    </submittedName>
</protein>
<accession>A0A0C3E732</accession>
<organism evidence="1 2">
    <name type="scientific">Scleroderma citrinum Foug A</name>
    <dbReference type="NCBI Taxonomy" id="1036808"/>
    <lineage>
        <taxon>Eukaryota</taxon>
        <taxon>Fungi</taxon>
        <taxon>Dikarya</taxon>
        <taxon>Basidiomycota</taxon>
        <taxon>Agaricomycotina</taxon>
        <taxon>Agaricomycetes</taxon>
        <taxon>Agaricomycetidae</taxon>
        <taxon>Boletales</taxon>
        <taxon>Sclerodermatineae</taxon>
        <taxon>Sclerodermataceae</taxon>
        <taxon>Scleroderma</taxon>
    </lineage>
</organism>
<dbReference type="HOGENOM" id="CLU_2307712_0_0_1"/>